<organism evidence="3 4">
    <name type="scientific">Georgenia deserti</name>
    <dbReference type="NCBI Taxonomy" id="2093781"/>
    <lineage>
        <taxon>Bacteria</taxon>
        <taxon>Bacillati</taxon>
        <taxon>Actinomycetota</taxon>
        <taxon>Actinomycetes</taxon>
        <taxon>Micrococcales</taxon>
        <taxon>Bogoriellaceae</taxon>
        <taxon>Georgenia</taxon>
    </lineage>
</organism>
<evidence type="ECO:0000313" key="4">
    <source>
        <dbReference type="Proteomes" id="UP001597277"/>
    </source>
</evidence>
<protein>
    <submittedName>
        <fullName evidence="3">SRPBCC family protein</fullName>
    </submittedName>
</protein>
<dbReference type="CDD" id="cd08899">
    <property type="entry name" value="SRPBCC_CalC_Aha1-like_6"/>
    <property type="match status" value="1"/>
</dbReference>
<comment type="similarity">
    <text evidence="1">Belongs to the AHA1 family.</text>
</comment>
<dbReference type="Proteomes" id="UP001597277">
    <property type="component" value="Unassembled WGS sequence"/>
</dbReference>
<dbReference type="EMBL" id="JBHUEE010000010">
    <property type="protein sequence ID" value="MFD1719449.1"/>
    <property type="molecule type" value="Genomic_DNA"/>
</dbReference>
<dbReference type="InterPro" id="IPR013538">
    <property type="entry name" value="ASHA1/2-like_C"/>
</dbReference>
<accession>A0ABW4L8G3</accession>
<evidence type="ECO:0000256" key="1">
    <source>
        <dbReference type="ARBA" id="ARBA00006817"/>
    </source>
</evidence>
<proteinExistence type="inferred from homology"/>
<feature type="domain" description="Activator of Hsp90 ATPase homologue 1/2-like C-terminal" evidence="2">
    <location>
        <begin position="25"/>
        <end position="137"/>
    </location>
</feature>
<dbReference type="RefSeq" id="WP_388009767.1">
    <property type="nucleotide sequence ID" value="NZ_JBHUEE010000010.1"/>
</dbReference>
<dbReference type="InterPro" id="IPR023393">
    <property type="entry name" value="START-like_dom_sf"/>
</dbReference>
<keyword evidence="4" id="KW-1185">Reference proteome</keyword>
<evidence type="ECO:0000259" key="2">
    <source>
        <dbReference type="Pfam" id="PF08327"/>
    </source>
</evidence>
<evidence type="ECO:0000313" key="3">
    <source>
        <dbReference type="EMBL" id="MFD1719449.1"/>
    </source>
</evidence>
<dbReference type="Pfam" id="PF08327">
    <property type="entry name" value="AHSA1"/>
    <property type="match status" value="1"/>
</dbReference>
<name>A0ABW4L8G3_9MICO</name>
<dbReference type="SUPFAM" id="SSF55961">
    <property type="entry name" value="Bet v1-like"/>
    <property type="match status" value="1"/>
</dbReference>
<dbReference type="Gene3D" id="3.30.530.20">
    <property type="match status" value="1"/>
</dbReference>
<comment type="caution">
    <text evidence="3">The sequence shown here is derived from an EMBL/GenBank/DDBJ whole genome shotgun (WGS) entry which is preliminary data.</text>
</comment>
<reference evidence="4" key="1">
    <citation type="journal article" date="2019" name="Int. J. Syst. Evol. Microbiol.">
        <title>The Global Catalogue of Microorganisms (GCM) 10K type strain sequencing project: providing services to taxonomists for standard genome sequencing and annotation.</title>
        <authorList>
            <consortium name="The Broad Institute Genomics Platform"/>
            <consortium name="The Broad Institute Genome Sequencing Center for Infectious Disease"/>
            <person name="Wu L."/>
            <person name="Ma J."/>
        </authorList>
    </citation>
    <scope>NUCLEOTIDE SEQUENCE [LARGE SCALE GENOMIC DNA]</scope>
    <source>
        <strain evidence="4">JCM 17130</strain>
    </source>
</reference>
<gene>
    <name evidence="3" type="ORF">ACFSE6_16515</name>
</gene>
<sequence length="165" mass="18726">MSPRPTAVVDDTTQPPRVVFTRHFRAPIEDVWEAVSDPARLERWIGTYSGDPASGHVTFRMTAEEDAGDEEVAIHRCEPPHHWSVTTSSDGQSWSFTLTLTEDDGGTRLEFAQVLTDPAELQSFGPGWEYYLDRLAADLRGAQADEVRWEDYYPTMADYFATLRR</sequence>